<organism evidence="3 4">
    <name type="scientific">Bacteroides mediterraneensis</name>
    <dbReference type="NCBI Taxonomy" id="1841856"/>
    <lineage>
        <taxon>Bacteria</taxon>
        <taxon>Pseudomonadati</taxon>
        <taxon>Bacteroidota</taxon>
        <taxon>Bacteroidia</taxon>
        <taxon>Bacteroidales</taxon>
        <taxon>Bacteroidaceae</taxon>
        <taxon>Bacteroides</taxon>
    </lineage>
</organism>
<evidence type="ECO:0000259" key="2">
    <source>
        <dbReference type="Pfam" id="PF21602"/>
    </source>
</evidence>
<proteinExistence type="predicted"/>
<sequence>MSNYKLPPRQKMINLLYVILIAMLAINISGDVIDGFITAHKDMKSNVEALKAYNEVLEKQLAAGSDAAMAQKAVQIKKELLAIDERIARLETVVQTTAQESSFNQSIDVDDDLSAVKEIMLQQQNASALKADIEKFKEECLPLATHEASRKIIEDLLNTDPHENGKTWEEAHFANLPVIGCKMMMSKIRKDLWLALNEAMRCAAGQVKINDSILRPQEDVPELDNNLLKALLAHLEKQSLKEQPQSKIVKDKDGRVKILVMTENQAPLFAHYENLLNVTLVSEDPTQLTVSLSNGSIRKEGNHYVAIPNGKSQTATLTVRNGRQVLTEHEYQVLPLPVPTPSLIYTAPNGKQREYRSSVPLSRTEIQSISRIKLHMDGGVDTKETVAGFDLMLIKNGHKTVEMAHADGAVLTPEMKKILGNTVKGDKLIFTNISVKGSHTPARQTVSVNVIPM</sequence>
<evidence type="ECO:0008006" key="5">
    <source>
        <dbReference type="Google" id="ProtNLM"/>
    </source>
</evidence>
<feature type="domain" description="Gliding motility-associated protein GldM N-terminal" evidence="1">
    <location>
        <begin position="31"/>
        <end position="200"/>
    </location>
</feature>
<name>A0ABS2EWT7_9BACE</name>
<accession>A0ABS2EWT7</accession>
<comment type="caution">
    <text evidence="3">The sequence shown here is derived from an EMBL/GenBank/DDBJ whole genome shotgun (WGS) entry which is preliminary data.</text>
</comment>
<evidence type="ECO:0000313" key="4">
    <source>
        <dbReference type="Proteomes" id="UP000703295"/>
    </source>
</evidence>
<dbReference type="InterPro" id="IPR022720">
    <property type="entry name" value="Motility-assoc_prot_GldM_N"/>
</dbReference>
<reference evidence="3 4" key="1">
    <citation type="journal article" date="2021" name="Sci. Rep.">
        <title>The distribution of antibiotic resistance genes in chicken gut microbiota commensals.</title>
        <authorList>
            <person name="Juricova H."/>
            <person name="Matiasovicova J."/>
            <person name="Kubasova T."/>
            <person name="Cejkova D."/>
            <person name="Rychlik I."/>
        </authorList>
    </citation>
    <scope>NUCLEOTIDE SEQUENCE [LARGE SCALE GENOMIC DNA]</scope>
    <source>
        <strain evidence="3 4">An801</strain>
    </source>
</reference>
<dbReference type="Pfam" id="PF12081">
    <property type="entry name" value="GldM_1st"/>
    <property type="match status" value="1"/>
</dbReference>
<evidence type="ECO:0000259" key="1">
    <source>
        <dbReference type="Pfam" id="PF12081"/>
    </source>
</evidence>
<keyword evidence="4" id="KW-1185">Reference proteome</keyword>
<dbReference type="RefSeq" id="WP_204476204.1">
    <property type="nucleotide sequence ID" value="NZ_JACJJW010000027.1"/>
</dbReference>
<dbReference type="EMBL" id="JACJJW010000027">
    <property type="protein sequence ID" value="MBM6759033.1"/>
    <property type="molecule type" value="Genomic_DNA"/>
</dbReference>
<feature type="domain" description="Gliding motility-associated protein GldM second immunoglobulin-like" evidence="2">
    <location>
        <begin position="259"/>
        <end position="333"/>
    </location>
</feature>
<protein>
    <recommendedName>
        <fullName evidence="5">Gliding motility protein GldM</fullName>
    </recommendedName>
</protein>
<gene>
    <name evidence="3" type="ORF">H6A31_10145</name>
</gene>
<evidence type="ECO:0000313" key="3">
    <source>
        <dbReference type="EMBL" id="MBM6759033.1"/>
    </source>
</evidence>
<dbReference type="InterPro" id="IPR048406">
    <property type="entry name" value="GldM_Ig-like-2"/>
</dbReference>
<dbReference type="Proteomes" id="UP000703295">
    <property type="component" value="Unassembled WGS sequence"/>
</dbReference>
<dbReference type="Pfam" id="PF21602">
    <property type="entry name" value="GldM_3rd"/>
    <property type="match status" value="1"/>
</dbReference>